<keyword evidence="2" id="KW-1185">Reference proteome</keyword>
<protein>
    <submittedName>
        <fullName evidence="1">Uncharacterized protein</fullName>
    </submittedName>
</protein>
<accession>A0ACD5WFC5</accession>
<evidence type="ECO:0000313" key="1">
    <source>
        <dbReference type="EnsemblPlants" id="AVESA.00010b.r2.4AG0623840.1.CDS"/>
    </source>
</evidence>
<organism evidence="1 2">
    <name type="scientific">Avena sativa</name>
    <name type="common">Oat</name>
    <dbReference type="NCBI Taxonomy" id="4498"/>
    <lineage>
        <taxon>Eukaryota</taxon>
        <taxon>Viridiplantae</taxon>
        <taxon>Streptophyta</taxon>
        <taxon>Embryophyta</taxon>
        <taxon>Tracheophyta</taxon>
        <taxon>Spermatophyta</taxon>
        <taxon>Magnoliopsida</taxon>
        <taxon>Liliopsida</taxon>
        <taxon>Poales</taxon>
        <taxon>Poaceae</taxon>
        <taxon>BOP clade</taxon>
        <taxon>Pooideae</taxon>
        <taxon>Poodae</taxon>
        <taxon>Poeae</taxon>
        <taxon>Poeae Chloroplast Group 1 (Aveneae type)</taxon>
        <taxon>Aveninae</taxon>
        <taxon>Avena</taxon>
    </lineage>
</organism>
<dbReference type="EnsemblPlants" id="AVESA.00010b.r2.4AG0623840.1">
    <property type="protein sequence ID" value="AVESA.00010b.r2.4AG0623840.1.CDS"/>
    <property type="gene ID" value="AVESA.00010b.r2.4AG0623840"/>
</dbReference>
<dbReference type="Proteomes" id="UP001732700">
    <property type="component" value="Chromosome 4A"/>
</dbReference>
<reference evidence="1" key="1">
    <citation type="submission" date="2021-05" db="EMBL/GenBank/DDBJ databases">
        <authorList>
            <person name="Scholz U."/>
            <person name="Mascher M."/>
            <person name="Fiebig A."/>
        </authorList>
    </citation>
    <scope>NUCLEOTIDE SEQUENCE [LARGE SCALE GENOMIC DNA]</scope>
</reference>
<reference evidence="1" key="2">
    <citation type="submission" date="2025-09" db="UniProtKB">
        <authorList>
            <consortium name="EnsemblPlants"/>
        </authorList>
    </citation>
    <scope>IDENTIFICATION</scope>
</reference>
<name>A0ACD5WFC5_AVESA</name>
<sequence length="220" mass="23890">MASARTYLDFMPSHDLVEETDKQTLVLNLPGFKKEHLKVQIDNYGRLRVSGERPVEGSQWSRFRKDIQVSDGCDAGGIRARFEKDGVLRITMPRLSPVDLPHAADAAAADAPAAAAAVAEGKKRHYEDEEEEARKRHAAEDQEEHAGDDDQGRAEVAAPSGAGGTAYGFVSDRSRVVRRLLLAVALALVGAAGLYARYRMMDPSDETAPAHNATTGLSDY</sequence>
<proteinExistence type="predicted"/>
<evidence type="ECO:0000313" key="2">
    <source>
        <dbReference type="Proteomes" id="UP001732700"/>
    </source>
</evidence>